<dbReference type="EMBL" id="JABEQB010000073">
    <property type="protein sequence ID" value="NNG68233.1"/>
    <property type="molecule type" value="Genomic_DNA"/>
</dbReference>
<protein>
    <submittedName>
        <fullName evidence="1">Sodium pump decarboxylase subunit gamma</fullName>
    </submittedName>
</protein>
<proteinExistence type="predicted"/>
<sequence>MEKAILEGLLEEEKLVAIIAAAIAAFSGMEPSDFYIRSIKRFPSHTPIWSMIGRGEQVFSRLTSY</sequence>
<organism evidence="1 2">
    <name type="scientific">Caldanaerobacter subterraneus</name>
    <dbReference type="NCBI Taxonomy" id="911092"/>
    <lineage>
        <taxon>Bacteria</taxon>
        <taxon>Bacillati</taxon>
        <taxon>Bacillota</taxon>
        <taxon>Clostridia</taxon>
        <taxon>Thermoanaerobacterales</taxon>
        <taxon>Thermoanaerobacteraceae</taxon>
        <taxon>Caldanaerobacter</taxon>
    </lineage>
</organism>
<reference evidence="1 2" key="1">
    <citation type="submission" date="2020-04" db="EMBL/GenBank/DDBJ databases">
        <title>Draft genome sequence of Caldanaerobacter sunterraneus. strain 1523vc isolated from Griffin hot spring, Kamchatka, Russia.</title>
        <authorList>
            <person name="Toshchakov S.V."/>
            <person name="Podosokorskaya O.A."/>
            <person name="Kublanov I.V."/>
            <person name="Korzhenkov A."/>
            <person name="Patrushev M.V."/>
        </authorList>
    </citation>
    <scope>NUCLEOTIDE SEQUENCE [LARGE SCALE GENOMIC DNA]</scope>
    <source>
        <strain evidence="1 2">1523vc</strain>
    </source>
</reference>
<gene>
    <name evidence="1" type="ORF">HKI81_13850</name>
</gene>
<comment type="caution">
    <text evidence="1">The sequence shown here is derived from an EMBL/GenBank/DDBJ whole genome shotgun (WGS) entry which is preliminary data.</text>
</comment>
<accession>A0A7Y2L9F3</accession>
<dbReference type="RefSeq" id="WP_170271833.1">
    <property type="nucleotide sequence ID" value="NZ_JABEQB010000073.1"/>
</dbReference>
<dbReference type="AlphaFoldDB" id="A0A7Y2L9F3"/>
<evidence type="ECO:0000313" key="1">
    <source>
        <dbReference type="EMBL" id="NNG68233.1"/>
    </source>
</evidence>
<dbReference type="Proteomes" id="UP000529861">
    <property type="component" value="Unassembled WGS sequence"/>
</dbReference>
<name>A0A7Y2L9F3_9THEO</name>
<evidence type="ECO:0000313" key="2">
    <source>
        <dbReference type="Proteomes" id="UP000529861"/>
    </source>
</evidence>